<dbReference type="Proteomes" id="UP000318937">
    <property type="component" value="Unassembled WGS sequence"/>
</dbReference>
<gene>
    <name evidence="2" type="ORF">FG383_00425</name>
</gene>
<evidence type="ECO:0000313" key="2">
    <source>
        <dbReference type="EMBL" id="TQR18786.1"/>
    </source>
</evidence>
<dbReference type="Pfam" id="PF07883">
    <property type="entry name" value="Cupin_2"/>
    <property type="match status" value="1"/>
</dbReference>
<dbReference type="AlphaFoldDB" id="A0A544TMW1"/>
<accession>A0A544TMW1</accession>
<dbReference type="OrthoDB" id="3231985at2"/>
<evidence type="ECO:0000259" key="1">
    <source>
        <dbReference type="Pfam" id="PF07883"/>
    </source>
</evidence>
<protein>
    <submittedName>
        <fullName evidence="2">Cupin domain-containing protein</fullName>
    </submittedName>
</protein>
<proteinExistence type="predicted"/>
<dbReference type="EMBL" id="VDGG01000001">
    <property type="protein sequence ID" value="TQR18786.1"/>
    <property type="molecule type" value="Genomic_DNA"/>
</dbReference>
<dbReference type="Gene3D" id="2.60.120.10">
    <property type="entry name" value="Jelly Rolls"/>
    <property type="match status" value="1"/>
</dbReference>
<dbReference type="PANTHER" id="PTHR43346">
    <property type="entry name" value="LIGAND BINDING DOMAIN PROTEIN, PUTATIVE (AFU_ORTHOLOGUE AFUA_6G14370)-RELATED"/>
    <property type="match status" value="1"/>
</dbReference>
<dbReference type="RefSeq" id="WP_142604872.1">
    <property type="nucleotide sequence ID" value="NZ_VDGG01000001.1"/>
</dbReference>
<keyword evidence="3" id="KW-1185">Reference proteome</keyword>
<dbReference type="SUPFAM" id="SSF51182">
    <property type="entry name" value="RmlC-like cupins"/>
    <property type="match status" value="1"/>
</dbReference>
<feature type="domain" description="Cupin type-2" evidence="1">
    <location>
        <begin position="92"/>
        <end position="167"/>
    </location>
</feature>
<name>A0A544TMW1_9BACI</name>
<comment type="caution">
    <text evidence="2">The sequence shown here is derived from an EMBL/GenBank/DDBJ whole genome shotgun (WGS) entry which is preliminary data.</text>
</comment>
<dbReference type="InterPro" id="IPR013096">
    <property type="entry name" value="Cupin_2"/>
</dbReference>
<dbReference type="CDD" id="cd02223">
    <property type="entry name" value="cupin_Bh2720-like"/>
    <property type="match status" value="1"/>
</dbReference>
<dbReference type="PANTHER" id="PTHR43346:SF1">
    <property type="entry name" value="QUERCETIN 2,3-DIOXYGENASE-RELATED"/>
    <property type="match status" value="1"/>
</dbReference>
<evidence type="ECO:0000313" key="3">
    <source>
        <dbReference type="Proteomes" id="UP000318937"/>
    </source>
</evidence>
<organism evidence="2 3">
    <name type="scientific">Psychrobacillus soli</name>
    <dbReference type="NCBI Taxonomy" id="1543965"/>
    <lineage>
        <taxon>Bacteria</taxon>
        <taxon>Bacillati</taxon>
        <taxon>Bacillota</taxon>
        <taxon>Bacilli</taxon>
        <taxon>Bacillales</taxon>
        <taxon>Bacillaceae</taxon>
        <taxon>Psychrobacillus</taxon>
    </lineage>
</organism>
<reference evidence="2 3" key="1">
    <citation type="submission" date="2019-05" db="EMBL/GenBank/DDBJ databases">
        <title>Psychrobacillus vulpis sp. nov., a new species isolated from feces of a red fox that inhabits in The Tablas de Daimiel Natural Park, Albacete, Spain.</title>
        <authorList>
            <person name="Rodriguez M."/>
            <person name="Reina J.C."/>
            <person name="Bejar V."/>
            <person name="Llamas I."/>
        </authorList>
    </citation>
    <scope>NUCLEOTIDE SEQUENCE [LARGE SCALE GENOMIC DNA]</scope>
    <source>
        <strain evidence="2 3">NHI-2</strain>
    </source>
</reference>
<dbReference type="InterPro" id="IPR011051">
    <property type="entry name" value="RmlC_Cupin_sf"/>
</dbReference>
<dbReference type="InterPro" id="IPR052538">
    <property type="entry name" value="Flavonoid_dioxygenase-like"/>
</dbReference>
<dbReference type="InterPro" id="IPR014710">
    <property type="entry name" value="RmlC-like_jellyroll"/>
</dbReference>
<sequence length="274" mass="31054">MYYNPYGYPYQNPYYVNVPMYNFSVKSNCWTNPNEMIHATQFGSLHAPVGNNRMVLRDYGPNSFVININEATKQNNTYRTAIWTGDYLQVTLMSLNPGEDIGLEMHPDVDQFLRIEQGQGFTQMGRNKDNLNFKRNVQDDSAIMIPAGTWHNLTNTGNIPLKLYSIYAPPNHPFGTIHVTKADAMAAEQGEGHSNGNTVISGKTPDEWVRYIEFLVNEGLEDVSRGINATHILQEFILMGVLVGKGYSPEKAYETVEEWERTGNSKLLQQSKNM</sequence>